<dbReference type="AlphaFoldDB" id="A0A1F7SEE3"/>
<dbReference type="EMBL" id="MGDI01000033">
    <property type="protein sequence ID" value="OGL52149.1"/>
    <property type="molecule type" value="Genomic_DNA"/>
</dbReference>
<comment type="caution">
    <text evidence="3">The sequence shown here is derived from an EMBL/GenBank/DDBJ whole genome shotgun (WGS) entry which is preliminary data.</text>
</comment>
<name>A0A1F7SEE3_9BACT</name>
<keyword evidence="1" id="KW-0663">Pyridoxal phosphate</keyword>
<dbReference type="Gene3D" id="3.90.1150.10">
    <property type="entry name" value="Aspartate Aminotransferase, domain 1"/>
    <property type="match status" value="1"/>
</dbReference>
<dbReference type="InterPro" id="IPR015422">
    <property type="entry name" value="PyrdxlP-dep_Trfase_small"/>
</dbReference>
<protein>
    <recommendedName>
        <fullName evidence="2">Aminotransferase class V domain-containing protein</fullName>
    </recommendedName>
</protein>
<proteinExistence type="predicted"/>
<gene>
    <name evidence="3" type="ORF">A3G31_06945</name>
</gene>
<dbReference type="Proteomes" id="UP000178082">
    <property type="component" value="Unassembled WGS sequence"/>
</dbReference>
<dbReference type="PANTHER" id="PTHR43586:SF8">
    <property type="entry name" value="CYSTEINE DESULFURASE 1, CHLOROPLASTIC"/>
    <property type="match status" value="1"/>
</dbReference>
<sequence>MIMKWEKFRNQFPVTKNYIYMNTGWCGPRSLRVQKKIDEIFKIECEQGVANPELLKIREDIRNNTRKKIAQLLNACEEEIALTDNTSNGINIIAASIDWKKGDEVIISDEEHPAGVVPWFHLRNLYGIKVKVAKIGNNENDFLTRLEESITEKTRLICLSHVSCMTGFRLPVDKISRAMKGTKALFLVDGAQSAGQIEIDVKKLECDIYSVPGQKWLMGPEGTGALYVRKNLIDKLSCINAGYRSVKTFNFEKEEMALHDSAKRFEMADKNTALLAGFGEAMDSLSEIGIEKIEERIKKLSFKLISSLKRIPGAVILSPFDGGICHSGLVSITVSDKLSSEIVNRLCSEKKIICRSFPSKNIMRFSVNFFNTEEEIETVSMAVKEI</sequence>
<evidence type="ECO:0000256" key="1">
    <source>
        <dbReference type="ARBA" id="ARBA00022898"/>
    </source>
</evidence>
<dbReference type="Gene3D" id="3.40.640.10">
    <property type="entry name" value="Type I PLP-dependent aspartate aminotransferase-like (Major domain)"/>
    <property type="match status" value="1"/>
</dbReference>
<reference evidence="3 4" key="1">
    <citation type="journal article" date="2016" name="Nat. Commun.">
        <title>Thousands of microbial genomes shed light on interconnected biogeochemical processes in an aquifer system.</title>
        <authorList>
            <person name="Anantharaman K."/>
            <person name="Brown C.T."/>
            <person name="Hug L.A."/>
            <person name="Sharon I."/>
            <person name="Castelle C.J."/>
            <person name="Probst A.J."/>
            <person name="Thomas B.C."/>
            <person name="Singh A."/>
            <person name="Wilkins M.J."/>
            <person name="Karaoz U."/>
            <person name="Brodie E.L."/>
            <person name="Williams K.H."/>
            <person name="Hubbard S.S."/>
            <person name="Banfield J.F."/>
        </authorList>
    </citation>
    <scope>NUCLEOTIDE SEQUENCE [LARGE SCALE GENOMIC DNA]</scope>
</reference>
<dbReference type="PANTHER" id="PTHR43586">
    <property type="entry name" value="CYSTEINE DESULFURASE"/>
    <property type="match status" value="1"/>
</dbReference>
<feature type="domain" description="Aminotransferase class V" evidence="2">
    <location>
        <begin position="60"/>
        <end position="378"/>
    </location>
</feature>
<dbReference type="InterPro" id="IPR015424">
    <property type="entry name" value="PyrdxlP-dep_Trfase"/>
</dbReference>
<dbReference type="InterPro" id="IPR000192">
    <property type="entry name" value="Aminotrans_V_dom"/>
</dbReference>
<dbReference type="InterPro" id="IPR015421">
    <property type="entry name" value="PyrdxlP-dep_Trfase_major"/>
</dbReference>
<organism evidence="3 4">
    <name type="scientific">Candidatus Schekmanbacteria bacterium RIFCSPLOWO2_12_FULL_38_15</name>
    <dbReference type="NCBI Taxonomy" id="1817883"/>
    <lineage>
        <taxon>Bacteria</taxon>
        <taxon>Candidatus Schekmaniibacteriota</taxon>
    </lineage>
</organism>
<dbReference type="STRING" id="1817883.A3G31_06945"/>
<dbReference type="SUPFAM" id="SSF53383">
    <property type="entry name" value="PLP-dependent transferases"/>
    <property type="match status" value="1"/>
</dbReference>
<accession>A0A1F7SEE3</accession>
<dbReference type="Pfam" id="PF00266">
    <property type="entry name" value="Aminotran_5"/>
    <property type="match status" value="1"/>
</dbReference>
<evidence type="ECO:0000313" key="4">
    <source>
        <dbReference type="Proteomes" id="UP000178082"/>
    </source>
</evidence>
<evidence type="ECO:0000259" key="2">
    <source>
        <dbReference type="Pfam" id="PF00266"/>
    </source>
</evidence>
<evidence type="ECO:0000313" key="3">
    <source>
        <dbReference type="EMBL" id="OGL52149.1"/>
    </source>
</evidence>